<dbReference type="EMBL" id="CP130319">
    <property type="protein sequence ID" value="WNR43876.1"/>
    <property type="molecule type" value="Genomic_DNA"/>
</dbReference>
<name>A0AA96LMI0_9BACL</name>
<dbReference type="Pfam" id="PF08241">
    <property type="entry name" value="Methyltransf_11"/>
    <property type="match status" value="1"/>
</dbReference>
<keyword evidence="3" id="KW-0489">Methyltransferase</keyword>
<dbReference type="AlphaFoldDB" id="A0AA96LMI0"/>
<dbReference type="InterPro" id="IPR029063">
    <property type="entry name" value="SAM-dependent_MTases_sf"/>
</dbReference>
<gene>
    <name evidence="3" type="ORF">MJB10_22710</name>
</gene>
<evidence type="ECO:0000313" key="3">
    <source>
        <dbReference type="EMBL" id="WNR43876.1"/>
    </source>
</evidence>
<accession>A0AA96LMI0</accession>
<evidence type="ECO:0000313" key="4">
    <source>
        <dbReference type="Proteomes" id="UP001304650"/>
    </source>
</evidence>
<dbReference type="GO" id="GO:0008757">
    <property type="term" value="F:S-adenosylmethionine-dependent methyltransferase activity"/>
    <property type="evidence" value="ECO:0007669"/>
    <property type="project" value="InterPro"/>
</dbReference>
<proteinExistence type="predicted"/>
<feature type="domain" description="Methyltransferase type 11" evidence="2">
    <location>
        <begin position="47"/>
        <end position="142"/>
    </location>
</feature>
<keyword evidence="3" id="KW-0808">Transferase</keyword>
<dbReference type="CDD" id="cd02440">
    <property type="entry name" value="AdoMet_MTases"/>
    <property type="match status" value="1"/>
</dbReference>
<dbReference type="GO" id="GO:0032259">
    <property type="term" value="P:methylation"/>
    <property type="evidence" value="ECO:0007669"/>
    <property type="project" value="UniProtKB-KW"/>
</dbReference>
<dbReference type="Proteomes" id="UP001304650">
    <property type="component" value="Chromosome"/>
</dbReference>
<dbReference type="RefSeq" id="WP_314798809.1">
    <property type="nucleotide sequence ID" value="NZ_CP130319.1"/>
</dbReference>
<protein>
    <submittedName>
        <fullName evidence="3">Methyltransferase domain-containing protein</fullName>
    </submittedName>
</protein>
<evidence type="ECO:0000259" key="2">
    <source>
        <dbReference type="Pfam" id="PF08241"/>
    </source>
</evidence>
<sequence>MSANGNSKNLENTGERFIPGLFDMLTSDEHWQRYISVSAFVENKVVLDIASGEGYGSNYIAQTANKVFGVDISEEAIEHAQQKYNRENLCFSVGSVDKLGFEKDFFDTIVSFETIEHVGQDVQEKFLTEVKRVLKQDGVFIVSCPNKAIASDLAFDLWGYSNEFHLKEYYLDEFKEFLSNYFENVQFLYQRSEIAIILNDFDADSLKILRMAEKDHSDVQNIIAVCSQNEIDVSSMNSIVLDNRHRYLDNNKNVSGLIKSNTNLQGSLNSTLEVFMQTDQKLHDANLDLLQKEQQLSMAHSQLEQKDQLIENIKDQLKQKDYQLSVTSSKLHQMERQLSDSEAHMKKLEKQFEQKDVEIQVILNSTSWKFTKPLRRLESIFRKLRKDSE</sequence>
<reference evidence="3" key="1">
    <citation type="submission" date="2022-02" db="EMBL/GenBank/DDBJ databases">
        <title>Paenibacillus sp. MBLB1832 Whole Genome Shotgun Sequencing.</title>
        <authorList>
            <person name="Hwang C.Y."/>
            <person name="Cho E.-S."/>
            <person name="Seo M.-J."/>
        </authorList>
    </citation>
    <scope>NUCLEOTIDE SEQUENCE</scope>
    <source>
        <strain evidence="3">MBLB1832</strain>
    </source>
</reference>
<organism evidence="3 4">
    <name type="scientific">Paenibacillus roseopurpureus</name>
    <dbReference type="NCBI Taxonomy" id="2918901"/>
    <lineage>
        <taxon>Bacteria</taxon>
        <taxon>Bacillati</taxon>
        <taxon>Bacillota</taxon>
        <taxon>Bacilli</taxon>
        <taxon>Bacillales</taxon>
        <taxon>Paenibacillaceae</taxon>
        <taxon>Paenibacillus</taxon>
    </lineage>
</organism>
<feature type="coiled-coil region" evidence="1">
    <location>
        <begin position="300"/>
        <end position="358"/>
    </location>
</feature>
<dbReference type="SUPFAM" id="SSF53335">
    <property type="entry name" value="S-adenosyl-L-methionine-dependent methyltransferases"/>
    <property type="match status" value="1"/>
</dbReference>
<keyword evidence="4" id="KW-1185">Reference proteome</keyword>
<dbReference type="InterPro" id="IPR013216">
    <property type="entry name" value="Methyltransf_11"/>
</dbReference>
<evidence type="ECO:0000256" key="1">
    <source>
        <dbReference type="SAM" id="Coils"/>
    </source>
</evidence>
<dbReference type="Gene3D" id="3.40.50.150">
    <property type="entry name" value="Vaccinia Virus protein VP39"/>
    <property type="match status" value="1"/>
</dbReference>
<keyword evidence="1" id="KW-0175">Coiled coil</keyword>
<dbReference type="PANTHER" id="PTHR43861">
    <property type="entry name" value="TRANS-ACONITATE 2-METHYLTRANSFERASE-RELATED"/>
    <property type="match status" value="1"/>
</dbReference>
<dbReference type="KEGG" id="proo:MJB10_22710"/>
<dbReference type="PANTHER" id="PTHR43861:SF6">
    <property type="entry name" value="METHYLTRANSFERASE TYPE 11"/>
    <property type="match status" value="1"/>
</dbReference>